<dbReference type="GO" id="GO:0004601">
    <property type="term" value="F:peroxidase activity"/>
    <property type="evidence" value="ECO:0007669"/>
    <property type="project" value="UniProtKB-KW"/>
</dbReference>
<dbReference type="InterPro" id="IPR036851">
    <property type="entry name" value="Chloroperoxidase-like_sf"/>
</dbReference>
<keyword evidence="9" id="KW-0732">Signal</keyword>
<protein>
    <recommendedName>
        <fullName evidence="10">Heme haloperoxidase family profile domain-containing protein</fullName>
    </recommendedName>
</protein>
<comment type="cofactor">
    <cofactor evidence="1">
        <name>heme b</name>
        <dbReference type="ChEBI" id="CHEBI:60344"/>
    </cofactor>
</comment>
<evidence type="ECO:0000313" key="11">
    <source>
        <dbReference type="EMBL" id="TGO86405.1"/>
    </source>
</evidence>
<dbReference type="Pfam" id="PF01328">
    <property type="entry name" value="Peroxidase_2"/>
    <property type="match status" value="1"/>
</dbReference>
<dbReference type="PANTHER" id="PTHR33577">
    <property type="entry name" value="STERIGMATOCYSTIN BIOSYNTHESIS PEROXIDASE STCC-RELATED"/>
    <property type="match status" value="1"/>
</dbReference>
<dbReference type="Proteomes" id="UP000297280">
    <property type="component" value="Unassembled WGS sequence"/>
</dbReference>
<dbReference type="PANTHER" id="PTHR33577:SF1">
    <property type="entry name" value="HEME HALOPEROXIDASE FAMILY PROFILE DOMAIN-CONTAINING PROTEIN"/>
    <property type="match status" value="1"/>
</dbReference>
<dbReference type="InterPro" id="IPR000028">
    <property type="entry name" value="Chloroperoxidase"/>
</dbReference>
<name>A0A4Z1KSV2_9HELO</name>
<dbReference type="EMBL" id="PQXO01000305">
    <property type="protein sequence ID" value="TGO86405.1"/>
    <property type="molecule type" value="Genomic_DNA"/>
</dbReference>
<dbReference type="SUPFAM" id="SSF47571">
    <property type="entry name" value="Cloroperoxidase"/>
    <property type="match status" value="1"/>
</dbReference>
<keyword evidence="5" id="KW-0560">Oxidoreductase</keyword>
<accession>A0A4Z1KSV2</accession>
<keyword evidence="4" id="KW-0479">Metal-binding</keyword>
<proteinExistence type="inferred from homology"/>
<evidence type="ECO:0000256" key="1">
    <source>
        <dbReference type="ARBA" id="ARBA00001970"/>
    </source>
</evidence>
<keyword evidence="3" id="KW-0349">Heme</keyword>
<comment type="similarity">
    <text evidence="7">Belongs to the chloroperoxidase family.</text>
</comment>
<feature type="signal peptide" evidence="9">
    <location>
        <begin position="1"/>
        <end position="22"/>
    </location>
</feature>
<organism evidence="11 12">
    <name type="scientific">Botrytis porri</name>
    <dbReference type="NCBI Taxonomy" id="87229"/>
    <lineage>
        <taxon>Eukaryota</taxon>
        <taxon>Fungi</taxon>
        <taxon>Dikarya</taxon>
        <taxon>Ascomycota</taxon>
        <taxon>Pezizomycotina</taxon>
        <taxon>Leotiomycetes</taxon>
        <taxon>Helotiales</taxon>
        <taxon>Sclerotiniaceae</taxon>
        <taxon>Botrytis</taxon>
    </lineage>
</organism>
<feature type="chain" id="PRO_5021304943" description="Heme haloperoxidase family profile domain-containing protein" evidence="9">
    <location>
        <begin position="23"/>
        <end position="461"/>
    </location>
</feature>
<feature type="region of interest" description="Disordered" evidence="8">
    <location>
        <begin position="335"/>
        <end position="365"/>
    </location>
</feature>
<feature type="compositionally biased region" description="Low complexity" evidence="8">
    <location>
        <begin position="356"/>
        <end position="365"/>
    </location>
</feature>
<evidence type="ECO:0000313" key="12">
    <source>
        <dbReference type="Proteomes" id="UP000297280"/>
    </source>
</evidence>
<feature type="domain" description="Heme haloperoxidase family profile" evidence="10">
    <location>
        <begin position="68"/>
        <end position="320"/>
    </location>
</feature>
<keyword evidence="6" id="KW-0408">Iron</keyword>
<evidence type="ECO:0000256" key="4">
    <source>
        <dbReference type="ARBA" id="ARBA00022723"/>
    </source>
</evidence>
<evidence type="ECO:0000256" key="7">
    <source>
        <dbReference type="ARBA" id="ARBA00025795"/>
    </source>
</evidence>
<dbReference type="Gene3D" id="1.10.489.10">
    <property type="entry name" value="Chloroperoxidase-like"/>
    <property type="match status" value="1"/>
</dbReference>
<dbReference type="PROSITE" id="PS51405">
    <property type="entry name" value="HEME_HALOPEROXIDASE"/>
    <property type="match status" value="1"/>
</dbReference>
<feature type="compositionally biased region" description="Pro residues" evidence="8">
    <location>
        <begin position="335"/>
        <end position="349"/>
    </location>
</feature>
<evidence type="ECO:0000259" key="10">
    <source>
        <dbReference type="PROSITE" id="PS51405"/>
    </source>
</evidence>
<dbReference type="AlphaFoldDB" id="A0A4Z1KSV2"/>
<evidence type="ECO:0000256" key="5">
    <source>
        <dbReference type="ARBA" id="ARBA00023002"/>
    </source>
</evidence>
<sequence length="461" mass="50013">MVSNFTFLAFIALAILPIQTLAFPAKAFEATAMNSKIASLAKAAYEKRRAKRSSPGFNAAAQIIDVSGEHAFVPPGPKDMRGPCPGLNALANHGFLPHNGFATISQMIKANEEVFGMGADLAIFLTVYGLVMDGNPLSLNPGWSIGGSPTQGQNILDNLFGLLGSPQGLIGSHNKYEGDTSPTRGDLFVYGNAWVLQMPHFQEMFDLQPDKETANYDIGVMSQLRQITFERSVRTNPYFFYGPFVGMAVSNAAQSFIFRFMANHTAQHPEGILDQFNLKSFFGVTGETGNFEKKDGWERIPPGWGRRAIGDEYGILSLTEDILYLYVPHPLSFPPQPPRNITNSPPPPKSASEYPNTLTVGGNTGTTNSFTGVDFSDLTSGVYNLESLFEGNNLACFLLQNAQLTAPDFLKNVFSDITEPLGILSSTTEGILGEIGGCPELRDVDQSKFQFSSFPVSGATI</sequence>
<comment type="caution">
    <text evidence="11">The sequence shown here is derived from an EMBL/GenBank/DDBJ whole genome shotgun (WGS) entry which is preliminary data.</text>
</comment>
<evidence type="ECO:0000256" key="2">
    <source>
        <dbReference type="ARBA" id="ARBA00022559"/>
    </source>
</evidence>
<keyword evidence="12" id="KW-1185">Reference proteome</keyword>
<reference evidence="11 12" key="1">
    <citation type="submission" date="2017-12" db="EMBL/GenBank/DDBJ databases">
        <title>Comparative genomics of Botrytis spp.</title>
        <authorList>
            <person name="Valero-Jimenez C.A."/>
            <person name="Tapia P."/>
            <person name="Veloso J."/>
            <person name="Silva-Moreno E."/>
            <person name="Staats M."/>
            <person name="Valdes J.H."/>
            <person name="Van Kan J.A.L."/>
        </authorList>
    </citation>
    <scope>NUCLEOTIDE SEQUENCE [LARGE SCALE GENOMIC DNA]</scope>
    <source>
        <strain evidence="11 12">MUCL3349</strain>
    </source>
</reference>
<keyword evidence="2" id="KW-0575">Peroxidase</keyword>
<gene>
    <name evidence="11" type="ORF">BPOR_0306g00030</name>
</gene>
<evidence type="ECO:0000256" key="8">
    <source>
        <dbReference type="SAM" id="MobiDB-lite"/>
    </source>
</evidence>
<evidence type="ECO:0000256" key="9">
    <source>
        <dbReference type="SAM" id="SignalP"/>
    </source>
</evidence>
<evidence type="ECO:0000256" key="6">
    <source>
        <dbReference type="ARBA" id="ARBA00023004"/>
    </source>
</evidence>
<dbReference type="GO" id="GO:0046872">
    <property type="term" value="F:metal ion binding"/>
    <property type="evidence" value="ECO:0007669"/>
    <property type="project" value="UniProtKB-KW"/>
</dbReference>
<evidence type="ECO:0000256" key="3">
    <source>
        <dbReference type="ARBA" id="ARBA00022617"/>
    </source>
</evidence>